<dbReference type="PROSITE" id="PS50949">
    <property type="entry name" value="HTH_GNTR"/>
    <property type="match status" value="1"/>
</dbReference>
<dbReference type="PANTHER" id="PTHR43537">
    <property type="entry name" value="TRANSCRIPTIONAL REGULATOR, GNTR FAMILY"/>
    <property type="match status" value="1"/>
</dbReference>
<dbReference type="SUPFAM" id="SSF46785">
    <property type="entry name" value="Winged helix' DNA-binding domain"/>
    <property type="match status" value="1"/>
</dbReference>
<protein>
    <submittedName>
        <fullName evidence="5">GntR family transcriptional regulator</fullName>
    </submittedName>
</protein>
<dbReference type="InterPro" id="IPR036390">
    <property type="entry name" value="WH_DNA-bd_sf"/>
</dbReference>
<evidence type="ECO:0000313" key="6">
    <source>
        <dbReference type="Proteomes" id="UP000234483"/>
    </source>
</evidence>
<dbReference type="SMART" id="SM00345">
    <property type="entry name" value="HTH_GNTR"/>
    <property type="match status" value="1"/>
</dbReference>
<accession>A0A2N5CLV1</accession>
<dbReference type="AlphaFoldDB" id="A0A2N5CLV1"/>
<proteinExistence type="predicted"/>
<evidence type="ECO:0000313" key="5">
    <source>
        <dbReference type="EMBL" id="PLR06786.1"/>
    </source>
</evidence>
<gene>
    <name evidence="5" type="ORF">CFHF_24305</name>
</gene>
<keyword evidence="1" id="KW-0805">Transcription regulation</keyword>
<evidence type="ECO:0000256" key="1">
    <source>
        <dbReference type="ARBA" id="ARBA00023015"/>
    </source>
</evidence>
<dbReference type="GO" id="GO:0003700">
    <property type="term" value="F:DNA-binding transcription factor activity"/>
    <property type="evidence" value="ECO:0007669"/>
    <property type="project" value="InterPro"/>
</dbReference>
<dbReference type="Pfam" id="PF00392">
    <property type="entry name" value="GntR"/>
    <property type="match status" value="1"/>
</dbReference>
<sequence>MIDRLGTGERVYLSIKTYLLSESALRPGERIDVPDLTRRFGASATPVRAALHRLVGERLLTALQGEGFLVPRLTEPDLSDLYQWNVALLVNAARSAAPEPAIPAQAPAGDGPIAGLEDLFARLAARSGNVEVEWAVAGTSDRLHRPRCAELDLIPEFHDESLELRGLAATGSAGALRQALVAYHRRRLRLVPAIVRSLHGLTDRDPRRPAE</sequence>
<dbReference type="EMBL" id="PJRQ01000049">
    <property type="protein sequence ID" value="PLR06786.1"/>
    <property type="molecule type" value="Genomic_DNA"/>
</dbReference>
<keyword evidence="3" id="KW-0804">Transcription</keyword>
<dbReference type="InterPro" id="IPR036388">
    <property type="entry name" value="WH-like_DNA-bd_sf"/>
</dbReference>
<evidence type="ECO:0000259" key="4">
    <source>
        <dbReference type="PROSITE" id="PS50949"/>
    </source>
</evidence>
<evidence type="ECO:0000256" key="3">
    <source>
        <dbReference type="ARBA" id="ARBA00023163"/>
    </source>
</evidence>
<dbReference type="InterPro" id="IPR000524">
    <property type="entry name" value="Tscrpt_reg_HTH_GntR"/>
</dbReference>
<evidence type="ECO:0000256" key="2">
    <source>
        <dbReference type="ARBA" id="ARBA00023125"/>
    </source>
</evidence>
<comment type="caution">
    <text evidence="5">The sequence shown here is derived from an EMBL/GenBank/DDBJ whole genome shotgun (WGS) entry which is preliminary data.</text>
</comment>
<organism evidence="5 6">
    <name type="scientific">Caulobacter flavus</name>
    <dbReference type="NCBI Taxonomy" id="1679497"/>
    <lineage>
        <taxon>Bacteria</taxon>
        <taxon>Pseudomonadati</taxon>
        <taxon>Pseudomonadota</taxon>
        <taxon>Alphaproteobacteria</taxon>
        <taxon>Caulobacterales</taxon>
        <taxon>Caulobacteraceae</taxon>
        <taxon>Caulobacter</taxon>
    </lineage>
</organism>
<dbReference type="Proteomes" id="UP000234483">
    <property type="component" value="Unassembled WGS sequence"/>
</dbReference>
<keyword evidence="2" id="KW-0238">DNA-binding</keyword>
<dbReference type="PANTHER" id="PTHR43537:SF49">
    <property type="entry name" value="TRANSCRIPTIONAL REGULATORY PROTEIN"/>
    <property type="match status" value="1"/>
</dbReference>
<dbReference type="Gene3D" id="1.10.10.10">
    <property type="entry name" value="Winged helix-like DNA-binding domain superfamily/Winged helix DNA-binding domain"/>
    <property type="match status" value="1"/>
</dbReference>
<feature type="domain" description="HTH gntR-type" evidence="4">
    <location>
        <begin position="5"/>
        <end position="73"/>
    </location>
</feature>
<reference evidence="5 6" key="1">
    <citation type="submission" date="2017-12" db="EMBL/GenBank/DDBJ databases">
        <title>The genome sequence of Caulobacter flavus CGMCC1 15093.</title>
        <authorList>
            <person name="Gao J."/>
            <person name="Mao X."/>
            <person name="Sun J."/>
        </authorList>
    </citation>
    <scope>NUCLEOTIDE SEQUENCE [LARGE SCALE GENOMIC DNA]</scope>
    <source>
        <strain evidence="5 6">CGMCC1 15093</strain>
    </source>
</reference>
<dbReference type="RefSeq" id="WP_101715510.1">
    <property type="nucleotide sequence ID" value="NZ_PJRQ01000049.1"/>
</dbReference>
<name>A0A2N5CLV1_9CAUL</name>
<dbReference type="GO" id="GO:0003677">
    <property type="term" value="F:DNA binding"/>
    <property type="evidence" value="ECO:0007669"/>
    <property type="project" value="UniProtKB-KW"/>
</dbReference>